<evidence type="ECO:0000256" key="7">
    <source>
        <dbReference type="ARBA" id="ARBA00022909"/>
    </source>
</evidence>
<dbReference type="GO" id="GO:0005524">
    <property type="term" value="F:ATP binding"/>
    <property type="evidence" value="ECO:0007669"/>
    <property type="project" value="UniProtKB-KW"/>
</dbReference>
<feature type="domain" description="7,8-dihydro-6-hydroxymethylpterin-pyrophosphokinase" evidence="8">
    <location>
        <begin position="17"/>
        <end position="141"/>
    </location>
</feature>
<organism evidence="9 10">
    <name type="scientific">Methyloglobulus morosus KoM1</name>
    <dbReference type="NCBI Taxonomy" id="1116472"/>
    <lineage>
        <taxon>Bacteria</taxon>
        <taxon>Pseudomonadati</taxon>
        <taxon>Pseudomonadota</taxon>
        <taxon>Gammaproteobacteria</taxon>
        <taxon>Methylococcales</taxon>
        <taxon>Methylococcaceae</taxon>
        <taxon>Methyloglobulus</taxon>
    </lineage>
</organism>
<dbReference type="STRING" id="1116472.MGMO_124c00180"/>
<dbReference type="SUPFAM" id="SSF55083">
    <property type="entry name" value="6-hydroxymethyl-7,8-dihydropterin pyrophosphokinase, HPPK"/>
    <property type="match status" value="1"/>
</dbReference>
<dbReference type="GO" id="GO:0016301">
    <property type="term" value="F:kinase activity"/>
    <property type="evidence" value="ECO:0007669"/>
    <property type="project" value="UniProtKB-KW"/>
</dbReference>
<dbReference type="GO" id="GO:0003848">
    <property type="term" value="F:2-amino-4-hydroxy-6-hydroxymethyldihydropteridine diphosphokinase activity"/>
    <property type="evidence" value="ECO:0007669"/>
    <property type="project" value="UniProtKB-EC"/>
</dbReference>
<dbReference type="eggNOG" id="COG0801">
    <property type="taxonomic scope" value="Bacteria"/>
</dbReference>
<dbReference type="AlphaFoldDB" id="V5BVN2"/>
<dbReference type="Pfam" id="PF01288">
    <property type="entry name" value="HPPK"/>
    <property type="match status" value="1"/>
</dbReference>
<keyword evidence="10" id="KW-1185">Reference proteome</keyword>
<dbReference type="Gene3D" id="3.30.70.560">
    <property type="entry name" value="7,8-Dihydro-6-hydroxymethylpterin-pyrophosphokinase HPPK"/>
    <property type="match status" value="1"/>
</dbReference>
<accession>V5BVN2</accession>
<evidence type="ECO:0000256" key="1">
    <source>
        <dbReference type="ARBA" id="ARBA00005051"/>
    </source>
</evidence>
<dbReference type="EMBL" id="AYLO01000116">
    <property type="protein sequence ID" value="ESS70287.1"/>
    <property type="molecule type" value="Genomic_DNA"/>
</dbReference>
<dbReference type="PANTHER" id="PTHR43071:SF2">
    <property type="entry name" value="2-AMINO-4-HYDROXY-6-HYDROXYMETHYLDIHYDROPTERIDINE PYROPHOSPHOKINASE"/>
    <property type="match status" value="1"/>
</dbReference>
<keyword evidence="5 9" id="KW-0418">Kinase</keyword>
<reference evidence="9 10" key="1">
    <citation type="journal article" date="2013" name="Genome Announc.">
        <title>Draft Genome Sequence of the Methanotrophic Gammaproteobacterium Methyloglobulus morosus DSM 22980 Strain KoM1.</title>
        <authorList>
            <person name="Poehlein A."/>
            <person name="Deutzmann J.S."/>
            <person name="Daniel R."/>
            <person name="Simeonova D.D."/>
        </authorList>
    </citation>
    <scope>NUCLEOTIDE SEQUENCE [LARGE SCALE GENOMIC DNA]</scope>
    <source>
        <strain evidence="9 10">KoM1</strain>
    </source>
</reference>
<evidence type="ECO:0000313" key="10">
    <source>
        <dbReference type="Proteomes" id="UP000017842"/>
    </source>
</evidence>
<dbReference type="CDD" id="cd00483">
    <property type="entry name" value="HPPK"/>
    <property type="match status" value="1"/>
</dbReference>
<keyword evidence="4" id="KW-0547">Nucleotide-binding</keyword>
<dbReference type="GO" id="GO:0046654">
    <property type="term" value="P:tetrahydrofolate biosynthetic process"/>
    <property type="evidence" value="ECO:0007669"/>
    <property type="project" value="UniProtKB-UniPathway"/>
</dbReference>
<dbReference type="InterPro" id="IPR035907">
    <property type="entry name" value="Hppk_sf"/>
</dbReference>
<keyword evidence="3" id="KW-0808">Transferase</keyword>
<dbReference type="NCBIfam" id="TIGR01498">
    <property type="entry name" value="folK"/>
    <property type="match status" value="1"/>
</dbReference>
<sequence>MSGSLLNEGVNNMPTGYISIGSNIDRDKHIPASIKALTENFGKLILSSVYESEAVGFSGDAFYNLVAGFESDLDVKEIVVQLRQIELDNGRNRECKKFSSRTLDLDLLLYGDLIIDDGRIQIPRNEIERYAFVLEPLAEIAGHLRHPVSHRRYGEMWDLFDKSNLKQRRIVPVW</sequence>
<dbReference type="GO" id="GO:0046656">
    <property type="term" value="P:folic acid biosynthetic process"/>
    <property type="evidence" value="ECO:0007669"/>
    <property type="project" value="UniProtKB-KW"/>
</dbReference>
<dbReference type="PATRIC" id="fig|1116472.3.peg.3242"/>
<evidence type="ECO:0000256" key="4">
    <source>
        <dbReference type="ARBA" id="ARBA00022741"/>
    </source>
</evidence>
<evidence type="ECO:0000256" key="3">
    <source>
        <dbReference type="ARBA" id="ARBA00022679"/>
    </source>
</evidence>
<dbReference type="Proteomes" id="UP000017842">
    <property type="component" value="Unassembled WGS sequence"/>
</dbReference>
<comment type="pathway">
    <text evidence="1">Cofactor biosynthesis; tetrahydrofolate biosynthesis; 2-amino-4-hydroxy-6-hydroxymethyl-7,8-dihydropteridine diphosphate from 7,8-dihydroneopterin triphosphate: step 4/4.</text>
</comment>
<protein>
    <recommendedName>
        <fullName evidence="2">2-amino-4-hydroxy-6-hydroxymethyldihydropteridine diphosphokinase</fullName>
        <ecNumber evidence="2">2.7.6.3</ecNumber>
    </recommendedName>
</protein>
<comment type="caution">
    <text evidence="9">The sequence shown here is derived from an EMBL/GenBank/DDBJ whole genome shotgun (WGS) entry which is preliminary data.</text>
</comment>
<gene>
    <name evidence="9" type="ORF">MGMO_124c00180</name>
</gene>
<keyword evidence="7" id="KW-0289">Folate biosynthesis</keyword>
<evidence type="ECO:0000256" key="6">
    <source>
        <dbReference type="ARBA" id="ARBA00022840"/>
    </source>
</evidence>
<dbReference type="UniPathway" id="UPA00077">
    <property type="reaction ID" value="UER00155"/>
</dbReference>
<dbReference type="EC" id="2.7.6.3" evidence="2"/>
<proteinExistence type="predicted"/>
<evidence type="ECO:0000256" key="2">
    <source>
        <dbReference type="ARBA" id="ARBA00013253"/>
    </source>
</evidence>
<evidence type="ECO:0000313" key="9">
    <source>
        <dbReference type="EMBL" id="ESS70287.1"/>
    </source>
</evidence>
<evidence type="ECO:0000256" key="5">
    <source>
        <dbReference type="ARBA" id="ARBA00022777"/>
    </source>
</evidence>
<dbReference type="PANTHER" id="PTHR43071">
    <property type="entry name" value="2-AMINO-4-HYDROXY-6-HYDROXYMETHYLDIHYDROPTERIDINE PYROPHOSPHOKINASE"/>
    <property type="match status" value="1"/>
</dbReference>
<dbReference type="InterPro" id="IPR000550">
    <property type="entry name" value="Hppk"/>
</dbReference>
<keyword evidence="6" id="KW-0067">ATP-binding</keyword>
<name>V5BVN2_9GAMM</name>
<evidence type="ECO:0000259" key="8">
    <source>
        <dbReference type="Pfam" id="PF01288"/>
    </source>
</evidence>